<sequence>MEVVKDYDVHIDSKKHVTLRGAKYQYYNVREYENGCIMLEPRELVTPETISERTLEDMDQAIRNFKMGKVSAPIE</sequence>
<reference evidence="1 2" key="1">
    <citation type="submission" date="2011-10" db="EMBL/GenBank/DDBJ databases">
        <title>The Genome Sequence of Lachnospiraceae bacterium ACC2.</title>
        <authorList>
            <consortium name="The Broad Institute Genome Sequencing Platform"/>
            <person name="Earl A."/>
            <person name="Ward D."/>
            <person name="Feldgarden M."/>
            <person name="Gevers D."/>
            <person name="Sizova M."/>
            <person name="Hazen A."/>
            <person name="Epstein S."/>
            <person name="Young S.K."/>
            <person name="Zeng Q."/>
            <person name="Gargeya S."/>
            <person name="Fitzgerald M."/>
            <person name="Haas B."/>
            <person name="Abouelleil A."/>
            <person name="Alvarado L."/>
            <person name="Arachchi H.M."/>
            <person name="Berlin A."/>
            <person name="Brown A."/>
            <person name="Chapman S.B."/>
            <person name="Chen Z."/>
            <person name="Dunbar C."/>
            <person name="Freedman E."/>
            <person name="Gearin G."/>
            <person name="Goldberg J."/>
            <person name="Griggs A."/>
            <person name="Gujja S."/>
            <person name="Heiman D."/>
            <person name="Howarth C."/>
            <person name="Larson L."/>
            <person name="Lui A."/>
            <person name="MacDonald P.J.P."/>
            <person name="Montmayeur A."/>
            <person name="Murphy C."/>
            <person name="Neiman D."/>
            <person name="Pearson M."/>
            <person name="Priest M."/>
            <person name="Roberts A."/>
            <person name="Saif S."/>
            <person name="Shea T."/>
            <person name="Shenoy N."/>
            <person name="Sisk P."/>
            <person name="Stolte C."/>
            <person name="Sykes S."/>
            <person name="Wortman J."/>
            <person name="Nusbaum C."/>
            <person name="Birren B."/>
        </authorList>
    </citation>
    <scope>NUCLEOTIDE SEQUENCE [LARGE SCALE GENOMIC DNA]</scope>
    <source>
        <strain evidence="1 2">ACC2</strain>
    </source>
</reference>
<dbReference type="AlphaFoldDB" id="A0AA37DGE0"/>
<name>A0AA37DGE0_9FIRM</name>
<dbReference type="GeneID" id="86941210"/>
<proteinExistence type="predicted"/>
<evidence type="ECO:0000313" key="1">
    <source>
        <dbReference type="EMBL" id="EHO16768.1"/>
    </source>
</evidence>
<organism evidence="1 2">
    <name type="scientific">Stomatobaculum longum</name>
    <dbReference type="NCBI Taxonomy" id="796942"/>
    <lineage>
        <taxon>Bacteria</taxon>
        <taxon>Bacillati</taxon>
        <taxon>Bacillota</taxon>
        <taxon>Clostridia</taxon>
        <taxon>Lachnospirales</taxon>
        <taxon>Lachnospiraceae</taxon>
        <taxon>Stomatobaculum</taxon>
    </lineage>
</organism>
<keyword evidence="2" id="KW-1185">Reference proteome</keyword>
<comment type="caution">
    <text evidence="1">The sequence shown here is derived from an EMBL/GenBank/DDBJ whole genome shotgun (WGS) entry which is preliminary data.</text>
</comment>
<accession>A0AA37DGE0</accession>
<protein>
    <submittedName>
        <fullName evidence="1">Uncharacterized protein</fullName>
    </submittedName>
</protein>
<evidence type="ECO:0000313" key="2">
    <source>
        <dbReference type="Proteomes" id="UP000018466"/>
    </source>
</evidence>
<dbReference type="Proteomes" id="UP000018466">
    <property type="component" value="Unassembled WGS sequence"/>
</dbReference>
<gene>
    <name evidence="1" type="ORF">HMPREF9623_01467</name>
</gene>
<dbReference type="RefSeq" id="WP_009533299.1">
    <property type="nucleotide sequence ID" value="NZ_JH590863.1"/>
</dbReference>
<dbReference type="EMBL" id="AGEL01000007">
    <property type="protein sequence ID" value="EHO16768.1"/>
    <property type="molecule type" value="Genomic_DNA"/>
</dbReference>